<proteinExistence type="predicted"/>
<reference evidence="8" key="1">
    <citation type="submission" date="2022-10" db="EMBL/GenBank/DDBJ databases">
        <title>Tapping the CABI collections for fungal endophytes: first genome assemblies for Collariella, Neodidymelliopsis, Ascochyta clinopodiicola, Didymella pomorum, Didymosphaeria variabile, Neocosmospora piperis and Neocucurbitaria cava.</title>
        <authorList>
            <person name="Hill R."/>
        </authorList>
    </citation>
    <scope>NUCLEOTIDE SEQUENCE</scope>
    <source>
        <strain evidence="8">IMI 355082</strain>
    </source>
</reference>
<feature type="transmembrane region" description="Helical" evidence="6">
    <location>
        <begin position="231"/>
        <end position="253"/>
    </location>
</feature>
<dbReference type="GO" id="GO:0016020">
    <property type="term" value="C:membrane"/>
    <property type="evidence" value="ECO:0007669"/>
    <property type="project" value="UniProtKB-SubCell"/>
</dbReference>
<dbReference type="InterPro" id="IPR011701">
    <property type="entry name" value="MFS"/>
</dbReference>
<evidence type="ECO:0000256" key="4">
    <source>
        <dbReference type="ARBA" id="ARBA00022989"/>
    </source>
</evidence>
<dbReference type="AlphaFoldDB" id="A0A9W8YXX8"/>
<evidence type="ECO:0000256" key="2">
    <source>
        <dbReference type="ARBA" id="ARBA00022448"/>
    </source>
</evidence>
<feature type="transmembrane region" description="Helical" evidence="6">
    <location>
        <begin position="36"/>
        <end position="57"/>
    </location>
</feature>
<keyword evidence="3 6" id="KW-0812">Transmembrane</keyword>
<dbReference type="SUPFAM" id="SSF103473">
    <property type="entry name" value="MFS general substrate transporter"/>
    <property type="match status" value="1"/>
</dbReference>
<evidence type="ECO:0000256" key="1">
    <source>
        <dbReference type="ARBA" id="ARBA00004141"/>
    </source>
</evidence>
<evidence type="ECO:0000256" key="3">
    <source>
        <dbReference type="ARBA" id="ARBA00022692"/>
    </source>
</evidence>
<feature type="transmembrane region" description="Helical" evidence="6">
    <location>
        <begin position="140"/>
        <end position="160"/>
    </location>
</feature>
<dbReference type="PANTHER" id="PTHR43791">
    <property type="entry name" value="PERMEASE-RELATED"/>
    <property type="match status" value="1"/>
</dbReference>
<dbReference type="PROSITE" id="PS50850">
    <property type="entry name" value="MFS"/>
    <property type="match status" value="1"/>
</dbReference>
<dbReference type="Pfam" id="PF07690">
    <property type="entry name" value="MFS_1"/>
    <property type="match status" value="1"/>
</dbReference>
<dbReference type="Gene3D" id="1.20.1250.20">
    <property type="entry name" value="MFS general substrate transporter like domains"/>
    <property type="match status" value="2"/>
</dbReference>
<evidence type="ECO:0000259" key="7">
    <source>
        <dbReference type="PROSITE" id="PS50850"/>
    </source>
</evidence>
<feature type="domain" description="Major facilitator superfamily (MFS) profile" evidence="7">
    <location>
        <begin position="1"/>
        <end position="268"/>
    </location>
</feature>
<dbReference type="InterPro" id="IPR036259">
    <property type="entry name" value="MFS_trans_sf"/>
</dbReference>
<keyword evidence="9" id="KW-1185">Reference proteome</keyword>
<protein>
    <recommendedName>
        <fullName evidence="7">Major facilitator superfamily (MFS) profile domain-containing protein</fullName>
    </recommendedName>
</protein>
<accession>A0A9W8YXX8</accession>
<keyword evidence="4 6" id="KW-1133">Transmembrane helix</keyword>
<dbReference type="GO" id="GO:0022857">
    <property type="term" value="F:transmembrane transporter activity"/>
    <property type="evidence" value="ECO:0007669"/>
    <property type="project" value="InterPro"/>
</dbReference>
<name>A0A9W8YXX8_9PEZI</name>
<evidence type="ECO:0000313" key="9">
    <source>
        <dbReference type="Proteomes" id="UP001140453"/>
    </source>
</evidence>
<evidence type="ECO:0000256" key="5">
    <source>
        <dbReference type="ARBA" id="ARBA00023136"/>
    </source>
</evidence>
<dbReference type="OrthoDB" id="310895at2759"/>
<feature type="transmembrane region" description="Helical" evidence="6">
    <location>
        <begin position="180"/>
        <end position="197"/>
    </location>
</feature>
<feature type="transmembrane region" description="Helical" evidence="6">
    <location>
        <begin position="204"/>
        <end position="225"/>
    </location>
</feature>
<dbReference type="EMBL" id="JAPEVB010000002">
    <property type="protein sequence ID" value="KAJ4393856.1"/>
    <property type="molecule type" value="Genomic_DNA"/>
</dbReference>
<evidence type="ECO:0000256" key="6">
    <source>
        <dbReference type="SAM" id="Phobius"/>
    </source>
</evidence>
<dbReference type="InterPro" id="IPR020846">
    <property type="entry name" value="MFS_dom"/>
</dbReference>
<sequence length="268" mass="30144">MLAVRFLLGIFEASLPSGAAYMLSSYYTKQEASPRFAWFFSFALGGSMFSGLLAYAIEDLNGRGGFEGWRWIFIIEGLMAVGMSGLIVILLPDVPQKAPRWFLRDCERLYLLQKLDASRGKEQSAADDVPIWKILTDWRIHVFTLCFFCCDITASSLAGFSPTILTQLGWVSSKAQLMTMPIWAAGILASITVTVLSSRLDLRFPFILGCVSLQMVGWIIMRVYVPEARVRYAALFLMSMGTFPQMPILMGWLSANLRGRKVRFLTFH</sequence>
<dbReference type="Proteomes" id="UP001140453">
    <property type="component" value="Unassembled WGS sequence"/>
</dbReference>
<evidence type="ECO:0000313" key="8">
    <source>
        <dbReference type="EMBL" id="KAJ4393856.1"/>
    </source>
</evidence>
<keyword evidence="2" id="KW-0813">Transport</keyword>
<keyword evidence="5 6" id="KW-0472">Membrane</keyword>
<gene>
    <name evidence="8" type="ORF">N0V93_003071</name>
</gene>
<organism evidence="8 9">
    <name type="scientific">Gnomoniopsis smithogilvyi</name>
    <dbReference type="NCBI Taxonomy" id="1191159"/>
    <lineage>
        <taxon>Eukaryota</taxon>
        <taxon>Fungi</taxon>
        <taxon>Dikarya</taxon>
        <taxon>Ascomycota</taxon>
        <taxon>Pezizomycotina</taxon>
        <taxon>Sordariomycetes</taxon>
        <taxon>Sordariomycetidae</taxon>
        <taxon>Diaporthales</taxon>
        <taxon>Gnomoniaceae</taxon>
        <taxon>Gnomoniopsis</taxon>
    </lineage>
</organism>
<dbReference type="PANTHER" id="PTHR43791:SF54">
    <property type="entry name" value="MAJOR FACILITATOR SUPERFAMILY (MFS) PROFILE DOMAIN-CONTAINING PROTEIN-RELATED"/>
    <property type="match status" value="1"/>
</dbReference>
<feature type="transmembrane region" description="Helical" evidence="6">
    <location>
        <begin position="69"/>
        <end position="91"/>
    </location>
</feature>
<comment type="caution">
    <text evidence="8">The sequence shown here is derived from an EMBL/GenBank/DDBJ whole genome shotgun (WGS) entry which is preliminary data.</text>
</comment>
<comment type="subcellular location">
    <subcellularLocation>
        <location evidence="1">Membrane</location>
        <topology evidence="1">Multi-pass membrane protein</topology>
    </subcellularLocation>
</comment>